<gene>
    <name evidence="9" type="ORF">TRM7557_02163</name>
</gene>
<dbReference type="Pfam" id="PF01925">
    <property type="entry name" value="TauE"/>
    <property type="match status" value="1"/>
</dbReference>
<feature type="transmembrane region" description="Helical" evidence="8">
    <location>
        <begin position="79"/>
        <end position="97"/>
    </location>
</feature>
<evidence type="ECO:0000256" key="3">
    <source>
        <dbReference type="ARBA" id="ARBA00022448"/>
    </source>
</evidence>
<reference evidence="9 10" key="1">
    <citation type="submission" date="2015-09" db="EMBL/GenBank/DDBJ databases">
        <authorList>
            <consortium name="Swine Surveillance"/>
        </authorList>
    </citation>
    <scope>NUCLEOTIDE SEQUENCE [LARGE SCALE GENOMIC DNA]</scope>
    <source>
        <strain evidence="9 10">CECT 7557</strain>
    </source>
</reference>
<keyword evidence="5 8" id="KW-0812">Transmembrane</keyword>
<evidence type="ECO:0000256" key="1">
    <source>
        <dbReference type="ARBA" id="ARBA00004651"/>
    </source>
</evidence>
<dbReference type="Proteomes" id="UP000052022">
    <property type="component" value="Unassembled WGS sequence"/>
</dbReference>
<dbReference type="GO" id="GO:0005886">
    <property type="term" value="C:plasma membrane"/>
    <property type="evidence" value="ECO:0007669"/>
    <property type="project" value="UniProtKB-SubCell"/>
</dbReference>
<name>A0A0N7LZZ3_9RHOB</name>
<accession>A0A0N7LZZ3</accession>
<evidence type="ECO:0000256" key="6">
    <source>
        <dbReference type="ARBA" id="ARBA00022989"/>
    </source>
</evidence>
<evidence type="ECO:0000313" key="10">
    <source>
        <dbReference type="Proteomes" id="UP000052022"/>
    </source>
</evidence>
<feature type="transmembrane region" description="Helical" evidence="8">
    <location>
        <begin position="29"/>
        <end position="58"/>
    </location>
</feature>
<dbReference type="PANTHER" id="PTHR30269:SF32">
    <property type="entry name" value="MEMBRANE TRANSPORTER PROTEIN-RELATED"/>
    <property type="match status" value="1"/>
</dbReference>
<dbReference type="InterPro" id="IPR002781">
    <property type="entry name" value="TM_pro_TauE-like"/>
</dbReference>
<dbReference type="InterPro" id="IPR052017">
    <property type="entry name" value="TSUP"/>
</dbReference>
<organism evidence="9 10">
    <name type="scientific">Tritonibacter multivorans</name>
    <dbReference type="NCBI Taxonomy" id="928856"/>
    <lineage>
        <taxon>Bacteria</taxon>
        <taxon>Pseudomonadati</taxon>
        <taxon>Pseudomonadota</taxon>
        <taxon>Alphaproteobacteria</taxon>
        <taxon>Rhodobacterales</taxon>
        <taxon>Paracoccaceae</taxon>
        <taxon>Tritonibacter</taxon>
    </lineage>
</organism>
<dbReference type="RefSeq" id="WP_058290209.1">
    <property type="nucleotide sequence ID" value="NZ_CYSD01000033.1"/>
</dbReference>
<feature type="transmembrane region" description="Helical" evidence="8">
    <location>
        <begin position="135"/>
        <end position="154"/>
    </location>
</feature>
<feature type="transmembrane region" description="Helical" evidence="8">
    <location>
        <begin position="200"/>
        <end position="217"/>
    </location>
</feature>
<dbReference type="EMBL" id="CYSD01000033">
    <property type="protein sequence ID" value="CUH79025.1"/>
    <property type="molecule type" value="Genomic_DNA"/>
</dbReference>
<keyword evidence="7 8" id="KW-0472">Membrane</keyword>
<keyword evidence="6 8" id="KW-1133">Transmembrane helix</keyword>
<evidence type="ECO:0000256" key="4">
    <source>
        <dbReference type="ARBA" id="ARBA00022475"/>
    </source>
</evidence>
<feature type="transmembrane region" description="Helical" evidence="8">
    <location>
        <begin position="229"/>
        <end position="246"/>
    </location>
</feature>
<keyword evidence="4 8" id="KW-1003">Cell membrane</keyword>
<feature type="transmembrane region" description="Helical" evidence="8">
    <location>
        <begin position="103"/>
        <end position="128"/>
    </location>
</feature>
<feature type="transmembrane region" description="Helical" evidence="8">
    <location>
        <begin position="174"/>
        <end position="193"/>
    </location>
</feature>
<dbReference type="STRING" id="928856.SAMN04488049_11022"/>
<dbReference type="PANTHER" id="PTHR30269">
    <property type="entry name" value="TRANSMEMBRANE PROTEIN YFCA"/>
    <property type="match status" value="1"/>
</dbReference>
<keyword evidence="10" id="KW-1185">Reference proteome</keyword>
<dbReference type="AlphaFoldDB" id="A0A0N7LZZ3"/>
<proteinExistence type="inferred from homology"/>
<sequence>MIELLSPFAIFVACFVALGAGLVKGLVGFAMPMIMISGLSSVIAPELALAGLILPTLATNGVQALRQGWKAAWGSIRRFRVFLMVGGVMLLASAQLVRIMPAHVMLLAIGIPMTLFAISQLMGFALVLRQASQRVEIAIAALAGFVGGFSGVWGPPTVAYLTALNTEKHEQMRVQGVIYGLGAVLLFVAHVGSGVIRAETVPFSALLVVPALAGMWIGGRLQERIDQAGFRRATLVVLLLAGANLIRRAVMG</sequence>
<dbReference type="OrthoDB" id="9800873at2"/>
<evidence type="ECO:0000256" key="7">
    <source>
        <dbReference type="ARBA" id="ARBA00023136"/>
    </source>
</evidence>
<evidence type="ECO:0000313" key="9">
    <source>
        <dbReference type="EMBL" id="CUH79025.1"/>
    </source>
</evidence>
<protein>
    <recommendedName>
        <fullName evidence="8">Probable membrane transporter protein</fullName>
    </recommendedName>
</protein>
<comment type="similarity">
    <text evidence="2 8">Belongs to the 4-toluene sulfonate uptake permease (TSUP) (TC 2.A.102) family.</text>
</comment>
<evidence type="ECO:0000256" key="8">
    <source>
        <dbReference type="RuleBase" id="RU363041"/>
    </source>
</evidence>
<evidence type="ECO:0000256" key="2">
    <source>
        <dbReference type="ARBA" id="ARBA00009142"/>
    </source>
</evidence>
<evidence type="ECO:0000256" key="5">
    <source>
        <dbReference type="ARBA" id="ARBA00022692"/>
    </source>
</evidence>
<keyword evidence="3" id="KW-0813">Transport</keyword>
<comment type="subcellular location">
    <subcellularLocation>
        <location evidence="1 8">Cell membrane</location>
        <topology evidence="1 8">Multi-pass membrane protein</topology>
    </subcellularLocation>
</comment>